<feature type="domain" description="Erythromycin biosynthesis protein CIII-like C-terminal" evidence="3">
    <location>
        <begin position="368"/>
        <end position="455"/>
    </location>
</feature>
<dbReference type="GO" id="GO:0008194">
    <property type="term" value="F:UDP-glycosyltransferase activity"/>
    <property type="evidence" value="ECO:0007669"/>
    <property type="project" value="TreeGrafter"/>
</dbReference>
<organism evidence="4 5">
    <name type="scientific">Cytospora schulzeri</name>
    <dbReference type="NCBI Taxonomy" id="448051"/>
    <lineage>
        <taxon>Eukaryota</taxon>
        <taxon>Fungi</taxon>
        <taxon>Dikarya</taxon>
        <taxon>Ascomycota</taxon>
        <taxon>Pezizomycotina</taxon>
        <taxon>Sordariomycetes</taxon>
        <taxon>Sordariomycetidae</taxon>
        <taxon>Diaporthales</taxon>
        <taxon>Cytosporaceae</taxon>
        <taxon>Cytospora</taxon>
    </lineage>
</organism>
<keyword evidence="2" id="KW-0808">Transferase</keyword>
<dbReference type="PANTHER" id="PTHR48043:SF145">
    <property type="entry name" value="FI06409P-RELATED"/>
    <property type="match status" value="1"/>
</dbReference>
<dbReference type="SUPFAM" id="SSF53756">
    <property type="entry name" value="UDP-Glycosyltransferase/glycogen phosphorylase"/>
    <property type="match status" value="1"/>
</dbReference>
<dbReference type="OrthoDB" id="5835829at2759"/>
<dbReference type="InterPro" id="IPR050271">
    <property type="entry name" value="UDP-glycosyltransferase"/>
</dbReference>
<dbReference type="PANTHER" id="PTHR48043">
    <property type="entry name" value="EG:EG0003.4 PROTEIN-RELATED"/>
    <property type="match status" value="1"/>
</dbReference>
<name>A0A423W267_9PEZI</name>
<evidence type="ECO:0000256" key="2">
    <source>
        <dbReference type="ARBA" id="ARBA00022679"/>
    </source>
</evidence>
<dbReference type="AlphaFoldDB" id="A0A423W267"/>
<proteinExistence type="predicted"/>
<evidence type="ECO:0000313" key="5">
    <source>
        <dbReference type="Proteomes" id="UP000283895"/>
    </source>
</evidence>
<keyword evidence="5" id="KW-1185">Reference proteome</keyword>
<dbReference type="Gene3D" id="3.40.50.2000">
    <property type="entry name" value="Glycogen Phosphorylase B"/>
    <property type="match status" value="1"/>
</dbReference>
<evidence type="ECO:0000256" key="1">
    <source>
        <dbReference type="ARBA" id="ARBA00022676"/>
    </source>
</evidence>
<sequence>MAVKRPSLLFFTNPEWGQANVVLATIHEFLIVDDYDVHLASYASLQPRLQELLSIHAAAYPRPLRIASFEAQDGFQNGDEAQRPSITFHTIPGLSTAEACYRDGIQGLLPHKPGLKGAVSSYSRLQDFFFHMTGEEYMEQERCARDIINQVQPAVIIAEQGLSQAIDACYELNRPLASAFPFPIPGYLMPANLYLWVRMIGTIIGAALDKSSRLTIINNARHACGLWGPPPVMSAFKMASRIICPSLPELEFPMRVRPTTFGCGPIALPKRPIRELDPDMDSWLRRKGMRTMLVNLGTHHTMDAMHALEIARALKHILDDVSDLQILWKIMLTGDGQQGDIDEVFGLALVANKRIRMERWLRADPVALLDTGKVIAQVHHGGANTYFECCRSGVPQVILASWWDTYEYAARVEYLGVGVFANKKAAPRAQTVEFREALLKVIGNPEMSAKANELATVCRRNGEGRVRARNLIVDVLRI</sequence>
<gene>
    <name evidence="4" type="ORF">VMCG_06947</name>
</gene>
<dbReference type="Pfam" id="PF06722">
    <property type="entry name" value="EryCIII-like_C"/>
    <property type="match status" value="1"/>
</dbReference>
<dbReference type="InterPro" id="IPR010610">
    <property type="entry name" value="EryCIII-like_C"/>
</dbReference>
<evidence type="ECO:0000313" key="4">
    <source>
        <dbReference type="EMBL" id="ROV97406.1"/>
    </source>
</evidence>
<reference evidence="4 5" key="1">
    <citation type="submission" date="2015-09" db="EMBL/GenBank/DDBJ databases">
        <title>Host preference determinants of Valsa canker pathogens revealed by comparative genomics.</title>
        <authorList>
            <person name="Yin Z."/>
            <person name="Huang L."/>
        </authorList>
    </citation>
    <scope>NUCLEOTIDE SEQUENCE [LARGE SCALE GENOMIC DNA]</scope>
    <source>
        <strain evidence="4 5">03-1</strain>
    </source>
</reference>
<comment type="caution">
    <text evidence="4">The sequence shown here is derived from an EMBL/GenBank/DDBJ whole genome shotgun (WGS) entry which is preliminary data.</text>
</comment>
<keyword evidence="1" id="KW-0328">Glycosyltransferase</keyword>
<dbReference type="STRING" id="356882.A0A423W267"/>
<protein>
    <recommendedName>
        <fullName evidence="3">Erythromycin biosynthesis protein CIII-like C-terminal domain-containing protein</fullName>
    </recommendedName>
</protein>
<evidence type="ECO:0000259" key="3">
    <source>
        <dbReference type="Pfam" id="PF06722"/>
    </source>
</evidence>
<dbReference type="EMBL" id="LKEA01000029">
    <property type="protein sequence ID" value="ROV97406.1"/>
    <property type="molecule type" value="Genomic_DNA"/>
</dbReference>
<accession>A0A423W267</accession>
<dbReference type="Proteomes" id="UP000283895">
    <property type="component" value="Unassembled WGS sequence"/>
</dbReference>